<feature type="transmembrane region" description="Helical" evidence="11">
    <location>
        <begin position="338"/>
        <end position="366"/>
    </location>
</feature>
<keyword evidence="7" id="KW-0297">G-protein coupled receptor</keyword>
<dbReference type="AlphaFoldDB" id="A0AAD9V719"/>
<dbReference type="PROSITE" id="PS50262">
    <property type="entry name" value="G_PROTEIN_RECEP_F1_2"/>
    <property type="match status" value="1"/>
</dbReference>
<dbReference type="Proteomes" id="UP001249851">
    <property type="component" value="Unassembled WGS sequence"/>
</dbReference>
<protein>
    <submittedName>
        <fullName evidence="13">Glycoprotein hormone G-protein coupled receptor</fullName>
    </submittedName>
</protein>
<dbReference type="GO" id="GO:0005886">
    <property type="term" value="C:plasma membrane"/>
    <property type="evidence" value="ECO:0007669"/>
    <property type="project" value="UniProtKB-SubCell"/>
</dbReference>
<keyword evidence="8 11" id="KW-0472">Membrane</keyword>
<feature type="domain" description="G-protein coupled receptors family 1 profile" evidence="12">
    <location>
        <begin position="317"/>
        <end position="581"/>
    </location>
</feature>
<dbReference type="SUPFAM" id="SSF81321">
    <property type="entry name" value="Family A G protein-coupled receptor-like"/>
    <property type="match status" value="1"/>
</dbReference>
<evidence type="ECO:0000256" key="5">
    <source>
        <dbReference type="ARBA" id="ARBA00022737"/>
    </source>
</evidence>
<keyword evidence="5" id="KW-0677">Repeat</keyword>
<dbReference type="PANTHER" id="PTHR24372:SF77">
    <property type="entry name" value="G-PROTEIN COUPLED RECEPTORS FAMILY 1 PROFILE DOMAIN-CONTAINING PROTEIN"/>
    <property type="match status" value="1"/>
</dbReference>
<dbReference type="Gene3D" id="1.20.1070.10">
    <property type="entry name" value="Rhodopsin 7-helix transmembrane proteins"/>
    <property type="match status" value="1"/>
</dbReference>
<dbReference type="EMBL" id="JARQWQ010000024">
    <property type="protein sequence ID" value="KAK2563673.1"/>
    <property type="molecule type" value="Genomic_DNA"/>
</dbReference>
<sequence>MTAGLNRKNSTQQGEVGCRKEGKQAQVLCNLTMPVSILRAYCNLKPSPRFIMTRGPWFQILAISLLYLLSTGVQATNTTSTLDAQLRQCDDVRCNCTFTSNGFWNATCQLHGSFQLPTPFILFETLNLSKNDLEIVPTPFLWNQGHLTTLSLAYNRISVIKDCDFGTLPNLTSLDLRFNPLKTWTGDVTTKLPNLLNLFVAGTFWIPQENVLTIPSLEFVYGVSWSNACSNCYLYNSAKANGPPDYTPEEKGKEQAIKFAKLGFLPFSCGDGSIRIQFKCQPSFAKDRNLEREGQTTIVPQKLFYGSYVLGAVAIILNFIILVTVFSARSLRNSTSMLLISNMALCDLLMGIYSVIIGDLNIFNFISNAYAKGAKLSFERRDLCGFSTVIFSSAQCVAAATSLLLTVEKYLSIIYCMDPNRRLSKKVAFSSVILFWVLSLLYSISPIFGVFGLSMSVPLMCSFPIASDANTFLIFPSVLIALYLINIPLYVAIFISVRKSGANLGIKRETVILKKIALVVVTNFLLLLTPFILIITLVPTKNIHKSLELDGSKNTQMLLIFGFWFPIACLGFNSCINPILCAFRQGQFLRQIRKALGCFSVPGHIQAAFVSRSSERPQPTSHFCWFLRKAMLGRDTVLIWALCLLAPILQQGEGSPLRKGRSNITKPGKHGLVKRQYAYYQQRAPLLYGYAYQRSAVAQKDAPNRHRPQVDKGSCRLSCQHRCTPDCDFACCVPPSHPAPAPRPLPRPALPQESCAYYCPRSCFPGCSPTCCRPQLSAQGMPASTMPPPPPLPPSCPIACPSYCYPKCEPSCCNPTPEPVIAPSIPQGQCPQMGCSQGCYPKCSPVCCASKLNPLVTPPLLSPPAVPPPIVIPLPLPVLSCAAPCPSSCLPTCSSQCCSGPQTQSQTEAPPIIILEPPPVPSASTCPASCPPSCAPQCSASCCSPPLKTVPVKPSTQPQPQLPPQPLPQIAPVQPAPVPLATLQTCPGSCPQTCAPSCNADCCCGPQYNPNDVRGLYPLDSSPDCLLTKDKRNRVQISGEK</sequence>
<comment type="subcellular location">
    <subcellularLocation>
        <location evidence="1">Cell membrane</location>
        <topology evidence="1">Multi-pass membrane protein</topology>
    </subcellularLocation>
</comment>
<dbReference type="Gene3D" id="3.80.10.10">
    <property type="entry name" value="Ribonuclease Inhibitor"/>
    <property type="match status" value="1"/>
</dbReference>
<evidence type="ECO:0000256" key="3">
    <source>
        <dbReference type="ARBA" id="ARBA00022614"/>
    </source>
</evidence>
<organism evidence="13 14">
    <name type="scientific">Acropora cervicornis</name>
    <name type="common">Staghorn coral</name>
    <dbReference type="NCBI Taxonomy" id="6130"/>
    <lineage>
        <taxon>Eukaryota</taxon>
        <taxon>Metazoa</taxon>
        <taxon>Cnidaria</taxon>
        <taxon>Anthozoa</taxon>
        <taxon>Hexacorallia</taxon>
        <taxon>Scleractinia</taxon>
        <taxon>Astrocoeniina</taxon>
        <taxon>Acroporidae</taxon>
        <taxon>Acropora</taxon>
    </lineage>
</organism>
<keyword evidence="4 11" id="KW-0812">Transmembrane</keyword>
<dbReference type="PANTHER" id="PTHR24372">
    <property type="entry name" value="GLYCOPROTEIN HORMONE RECEPTOR"/>
    <property type="match status" value="1"/>
</dbReference>
<gene>
    <name evidence="13" type="ORF">P5673_012651</name>
</gene>
<dbReference type="PRINTS" id="PR00237">
    <property type="entry name" value="GPCRRHODOPSN"/>
</dbReference>
<evidence type="ECO:0000256" key="2">
    <source>
        <dbReference type="ARBA" id="ARBA00022475"/>
    </source>
</evidence>
<keyword evidence="9 13" id="KW-0675">Receptor</keyword>
<dbReference type="InterPro" id="IPR001611">
    <property type="entry name" value="Leu-rich_rpt"/>
</dbReference>
<feature type="transmembrane region" description="Helical" evidence="11">
    <location>
        <begin position="631"/>
        <end position="649"/>
    </location>
</feature>
<dbReference type="InterPro" id="IPR032675">
    <property type="entry name" value="LRR_dom_sf"/>
</dbReference>
<name>A0AAD9V719_ACRCE</name>
<evidence type="ECO:0000256" key="6">
    <source>
        <dbReference type="ARBA" id="ARBA00022989"/>
    </source>
</evidence>
<feature type="transmembrane region" description="Helical" evidence="11">
    <location>
        <begin position="303"/>
        <end position="326"/>
    </location>
</feature>
<dbReference type="InterPro" id="IPR017452">
    <property type="entry name" value="GPCR_Rhodpsn_7TM"/>
</dbReference>
<evidence type="ECO:0000256" key="8">
    <source>
        <dbReference type="ARBA" id="ARBA00023136"/>
    </source>
</evidence>
<dbReference type="InterPro" id="IPR000276">
    <property type="entry name" value="GPCR_Rhodpsn"/>
</dbReference>
<reference evidence="13" key="1">
    <citation type="journal article" date="2023" name="G3 (Bethesda)">
        <title>Whole genome assembly and annotation of the endangered Caribbean coral Acropora cervicornis.</title>
        <authorList>
            <person name="Selwyn J.D."/>
            <person name="Vollmer S.V."/>
        </authorList>
    </citation>
    <scope>NUCLEOTIDE SEQUENCE</scope>
    <source>
        <strain evidence="13">K2</strain>
    </source>
</reference>
<dbReference type="SUPFAM" id="SSF52058">
    <property type="entry name" value="L domain-like"/>
    <property type="match status" value="1"/>
</dbReference>
<evidence type="ECO:0000256" key="10">
    <source>
        <dbReference type="ARBA" id="ARBA00023224"/>
    </source>
</evidence>
<dbReference type="GO" id="GO:0009755">
    <property type="term" value="P:hormone-mediated signaling pathway"/>
    <property type="evidence" value="ECO:0007669"/>
    <property type="project" value="TreeGrafter"/>
</dbReference>
<accession>A0AAD9V719</accession>
<feature type="transmembrane region" description="Helical" evidence="11">
    <location>
        <begin position="473"/>
        <end position="495"/>
    </location>
</feature>
<comment type="caution">
    <text evidence="13">The sequence shown here is derived from an EMBL/GenBank/DDBJ whole genome shotgun (WGS) entry which is preliminary data.</text>
</comment>
<evidence type="ECO:0000313" key="13">
    <source>
        <dbReference type="EMBL" id="KAK2563673.1"/>
    </source>
</evidence>
<evidence type="ECO:0000256" key="9">
    <source>
        <dbReference type="ARBA" id="ARBA00023170"/>
    </source>
</evidence>
<keyword evidence="14" id="KW-1185">Reference proteome</keyword>
<proteinExistence type="predicted"/>
<dbReference type="Pfam" id="PF00001">
    <property type="entry name" value="7tm_1"/>
    <property type="match status" value="1"/>
</dbReference>
<keyword evidence="10" id="KW-0807">Transducer</keyword>
<dbReference type="Pfam" id="PF13855">
    <property type="entry name" value="LRR_8"/>
    <property type="match status" value="1"/>
</dbReference>
<feature type="transmembrane region" description="Helical" evidence="11">
    <location>
        <begin position="516"/>
        <end position="538"/>
    </location>
</feature>
<evidence type="ECO:0000313" key="14">
    <source>
        <dbReference type="Proteomes" id="UP001249851"/>
    </source>
</evidence>
<dbReference type="GO" id="GO:0008528">
    <property type="term" value="F:G protein-coupled peptide receptor activity"/>
    <property type="evidence" value="ECO:0007669"/>
    <property type="project" value="TreeGrafter"/>
</dbReference>
<evidence type="ECO:0000256" key="4">
    <source>
        <dbReference type="ARBA" id="ARBA00022692"/>
    </source>
</evidence>
<evidence type="ECO:0000259" key="12">
    <source>
        <dbReference type="PROSITE" id="PS50262"/>
    </source>
</evidence>
<feature type="transmembrane region" description="Helical" evidence="11">
    <location>
        <begin position="386"/>
        <end position="407"/>
    </location>
</feature>
<evidence type="ECO:0000256" key="7">
    <source>
        <dbReference type="ARBA" id="ARBA00023040"/>
    </source>
</evidence>
<evidence type="ECO:0000256" key="11">
    <source>
        <dbReference type="SAM" id="Phobius"/>
    </source>
</evidence>
<keyword evidence="3" id="KW-0433">Leucine-rich repeat</keyword>
<evidence type="ECO:0000256" key="1">
    <source>
        <dbReference type="ARBA" id="ARBA00004651"/>
    </source>
</evidence>
<dbReference type="GO" id="GO:0007189">
    <property type="term" value="P:adenylate cyclase-activating G protein-coupled receptor signaling pathway"/>
    <property type="evidence" value="ECO:0007669"/>
    <property type="project" value="TreeGrafter"/>
</dbReference>
<keyword evidence="6 11" id="KW-1133">Transmembrane helix</keyword>
<feature type="transmembrane region" description="Helical" evidence="11">
    <location>
        <begin position="558"/>
        <end position="583"/>
    </location>
</feature>
<feature type="transmembrane region" description="Helical" evidence="11">
    <location>
        <begin position="427"/>
        <end position="453"/>
    </location>
</feature>
<reference evidence="13" key="2">
    <citation type="journal article" date="2023" name="Science">
        <title>Genomic signatures of disease resistance in endangered staghorn corals.</title>
        <authorList>
            <person name="Vollmer S.V."/>
            <person name="Selwyn J.D."/>
            <person name="Despard B.A."/>
            <person name="Roesel C.L."/>
        </authorList>
    </citation>
    <scope>NUCLEOTIDE SEQUENCE</scope>
    <source>
        <strain evidence="13">K2</strain>
    </source>
</reference>
<keyword evidence="2" id="KW-1003">Cell membrane</keyword>